<dbReference type="Proteomes" id="UP000006755">
    <property type="component" value="Unassembled WGS sequence"/>
</dbReference>
<keyword evidence="9 12" id="KW-0201">Cytochrome c-type biogenesis</keyword>
<feature type="transmembrane region" description="Helical" evidence="13">
    <location>
        <begin position="130"/>
        <end position="155"/>
    </location>
</feature>
<evidence type="ECO:0000256" key="10">
    <source>
        <dbReference type="ARBA" id="ARBA00022989"/>
    </source>
</evidence>
<evidence type="ECO:0000256" key="9">
    <source>
        <dbReference type="ARBA" id="ARBA00022748"/>
    </source>
</evidence>
<evidence type="ECO:0000256" key="5">
    <source>
        <dbReference type="ARBA" id="ARBA00022448"/>
    </source>
</evidence>
<comment type="subcellular location">
    <subcellularLocation>
        <location evidence="2">Cell inner membrane</location>
        <topology evidence="2">Multi-pass membrane protein</topology>
    </subcellularLocation>
</comment>
<keyword evidence="6 12" id="KW-1003">Cell membrane</keyword>
<evidence type="ECO:0000256" key="6">
    <source>
        <dbReference type="ARBA" id="ARBA00022475"/>
    </source>
</evidence>
<dbReference type="InterPro" id="IPR026031">
    <property type="entry name" value="Cyt_c_CcmB_bac"/>
</dbReference>
<dbReference type="PIRSF" id="PIRSF002764">
    <property type="entry name" value="CcmB"/>
    <property type="match status" value="1"/>
</dbReference>
<dbReference type="STRING" id="745411.B3C1_06924"/>
<keyword evidence="11 12" id="KW-0472">Membrane</keyword>
<keyword evidence="15" id="KW-1185">Reference proteome</keyword>
<organism evidence="14 15">
    <name type="scientific">Gallaecimonas xiamenensis 3-C-1</name>
    <dbReference type="NCBI Taxonomy" id="745411"/>
    <lineage>
        <taxon>Bacteria</taxon>
        <taxon>Pseudomonadati</taxon>
        <taxon>Pseudomonadota</taxon>
        <taxon>Gammaproteobacteria</taxon>
        <taxon>Enterobacterales</taxon>
        <taxon>Gallaecimonadaceae</taxon>
        <taxon>Gallaecimonas</taxon>
    </lineage>
</organism>
<protein>
    <recommendedName>
        <fullName evidence="4 12">Heme exporter protein B</fullName>
    </recommendedName>
</protein>
<comment type="function">
    <text evidence="1 12">Required for the export of heme to the periplasm for the biogenesis of c-type cytochromes.</text>
</comment>
<evidence type="ECO:0000256" key="11">
    <source>
        <dbReference type="ARBA" id="ARBA00023136"/>
    </source>
</evidence>
<evidence type="ECO:0000256" key="4">
    <source>
        <dbReference type="ARBA" id="ARBA00016452"/>
    </source>
</evidence>
<dbReference type="eggNOG" id="COG2386">
    <property type="taxonomic scope" value="Bacteria"/>
</dbReference>
<feature type="transmembrane region" description="Helical" evidence="13">
    <location>
        <begin position="103"/>
        <end position="123"/>
    </location>
</feature>
<feature type="transmembrane region" description="Helical" evidence="13">
    <location>
        <begin position="21"/>
        <end position="41"/>
    </location>
</feature>
<keyword evidence="8 13" id="KW-0812">Transmembrane</keyword>
<keyword evidence="10 13" id="KW-1133">Transmembrane helix</keyword>
<dbReference type="GO" id="GO:0017004">
    <property type="term" value="P:cytochrome complex assembly"/>
    <property type="evidence" value="ECO:0007669"/>
    <property type="project" value="UniProtKB-KW"/>
</dbReference>
<proteinExistence type="inferred from homology"/>
<dbReference type="GO" id="GO:0015232">
    <property type="term" value="F:heme transmembrane transporter activity"/>
    <property type="evidence" value="ECO:0007669"/>
    <property type="project" value="InterPro"/>
</dbReference>
<dbReference type="GO" id="GO:1903607">
    <property type="term" value="P:cytochrome c biosynthetic process"/>
    <property type="evidence" value="ECO:0007669"/>
    <property type="project" value="TreeGrafter"/>
</dbReference>
<evidence type="ECO:0000256" key="7">
    <source>
        <dbReference type="ARBA" id="ARBA00022519"/>
    </source>
</evidence>
<accession>K2JYI1</accession>
<keyword evidence="5 12" id="KW-0813">Transport</keyword>
<evidence type="ECO:0000256" key="13">
    <source>
        <dbReference type="SAM" id="Phobius"/>
    </source>
</evidence>
<evidence type="ECO:0000256" key="12">
    <source>
        <dbReference type="PIRNR" id="PIRNR002764"/>
    </source>
</evidence>
<dbReference type="AlphaFoldDB" id="K2JYI1"/>
<feature type="transmembrane region" description="Helical" evidence="13">
    <location>
        <begin position="161"/>
        <end position="183"/>
    </location>
</feature>
<sequence length="222" mass="23331">MSGVFLSLVKRDLSIALRKRAEVLNPLVFYLLVITLFPLGLGPEPSLLARLAPGIVWVAVLLSALLSFERLFRDDEADGSLQQMLLLPVPLALVALAKVCVHWLLTALPLVLLSPLVAVLLHMDWARWQALVLTLLAGTPALSLLGAVGVALTVGLKKGGILLSLLVLPLYIPILIFAVGALEAAGLGLGYQGQLALLGAISMGAATLCPFAIAAALRVSLN</sequence>
<dbReference type="PRINTS" id="PR01414">
    <property type="entry name" value="CCMBBIOGNSIS"/>
</dbReference>
<dbReference type="OrthoDB" id="9799895at2"/>
<dbReference type="InterPro" id="IPR003544">
    <property type="entry name" value="Cyt_c_biogenesis_CcmB"/>
</dbReference>
<evidence type="ECO:0000313" key="15">
    <source>
        <dbReference type="Proteomes" id="UP000006755"/>
    </source>
</evidence>
<feature type="transmembrane region" description="Helical" evidence="13">
    <location>
        <begin position="195"/>
        <end position="217"/>
    </location>
</feature>
<name>K2JYI1_9GAMM</name>
<evidence type="ECO:0000256" key="1">
    <source>
        <dbReference type="ARBA" id="ARBA00002442"/>
    </source>
</evidence>
<dbReference type="PANTHER" id="PTHR30070">
    <property type="entry name" value="HEME EXPORTER PROTEIN B"/>
    <property type="match status" value="1"/>
</dbReference>
<dbReference type="RefSeq" id="WP_008483814.1">
    <property type="nucleotide sequence ID" value="NZ_AMRI01000008.1"/>
</dbReference>
<dbReference type="GO" id="GO:0005886">
    <property type="term" value="C:plasma membrane"/>
    <property type="evidence" value="ECO:0007669"/>
    <property type="project" value="UniProtKB-SubCell"/>
</dbReference>
<dbReference type="EMBL" id="AMRI01000008">
    <property type="protein sequence ID" value="EKE75389.1"/>
    <property type="molecule type" value="Genomic_DNA"/>
</dbReference>
<reference evidence="14 15" key="1">
    <citation type="journal article" date="2012" name="J. Bacteriol.">
        <title>Genome Sequence of Gallaecimonas xiamenensis Type Strain 3-C-1.</title>
        <authorList>
            <person name="Lai Q."/>
            <person name="Wang L."/>
            <person name="Wang W."/>
            <person name="Shao Z."/>
        </authorList>
    </citation>
    <scope>NUCLEOTIDE SEQUENCE [LARGE SCALE GENOMIC DNA]</scope>
    <source>
        <strain evidence="14 15">3-C-1</strain>
    </source>
</reference>
<dbReference type="PANTHER" id="PTHR30070:SF1">
    <property type="entry name" value="CYTOCHROME C BIOGENESIS B-RELATED"/>
    <property type="match status" value="1"/>
</dbReference>
<evidence type="ECO:0000256" key="2">
    <source>
        <dbReference type="ARBA" id="ARBA00004429"/>
    </source>
</evidence>
<keyword evidence="7 12" id="KW-0997">Cell inner membrane</keyword>
<feature type="transmembrane region" description="Helical" evidence="13">
    <location>
        <begin position="47"/>
        <end position="68"/>
    </location>
</feature>
<dbReference type="PATRIC" id="fig|745411.4.peg.1365"/>
<dbReference type="Pfam" id="PF03379">
    <property type="entry name" value="CcmB"/>
    <property type="match status" value="1"/>
</dbReference>
<comment type="caution">
    <text evidence="14">The sequence shown here is derived from an EMBL/GenBank/DDBJ whole genome shotgun (WGS) entry which is preliminary data.</text>
</comment>
<dbReference type="NCBIfam" id="TIGR01190">
    <property type="entry name" value="ccmB"/>
    <property type="match status" value="1"/>
</dbReference>
<evidence type="ECO:0000313" key="14">
    <source>
        <dbReference type="EMBL" id="EKE75389.1"/>
    </source>
</evidence>
<evidence type="ECO:0000256" key="3">
    <source>
        <dbReference type="ARBA" id="ARBA00010544"/>
    </source>
</evidence>
<evidence type="ECO:0000256" key="8">
    <source>
        <dbReference type="ARBA" id="ARBA00022692"/>
    </source>
</evidence>
<gene>
    <name evidence="14" type="ORF">B3C1_06924</name>
</gene>
<comment type="similarity">
    <text evidence="3 12">Belongs to the CcmB/CycW/HelB family.</text>
</comment>